<feature type="compositionally biased region" description="Basic and acidic residues" evidence="1">
    <location>
        <begin position="1110"/>
        <end position="1125"/>
    </location>
</feature>
<reference evidence="2" key="1">
    <citation type="submission" date="2022-03" db="EMBL/GenBank/DDBJ databases">
        <authorList>
            <person name="Martin H S."/>
        </authorList>
    </citation>
    <scope>NUCLEOTIDE SEQUENCE</scope>
</reference>
<feature type="compositionally biased region" description="Basic and acidic residues" evidence="1">
    <location>
        <begin position="1090"/>
        <end position="1103"/>
    </location>
</feature>
<name>A0ABN8IR46_9NEOP</name>
<feature type="compositionally biased region" description="Low complexity" evidence="1">
    <location>
        <begin position="514"/>
        <end position="528"/>
    </location>
</feature>
<feature type="compositionally biased region" description="Polar residues" evidence="1">
    <location>
        <begin position="1269"/>
        <end position="1278"/>
    </location>
</feature>
<feature type="region of interest" description="Disordered" evidence="1">
    <location>
        <begin position="428"/>
        <end position="491"/>
    </location>
</feature>
<evidence type="ECO:0000256" key="1">
    <source>
        <dbReference type="SAM" id="MobiDB-lite"/>
    </source>
</evidence>
<feature type="region of interest" description="Disordered" evidence="1">
    <location>
        <begin position="1255"/>
        <end position="1278"/>
    </location>
</feature>
<feature type="region of interest" description="Disordered" evidence="1">
    <location>
        <begin position="1067"/>
        <end position="1164"/>
    </location>
</feature>
<organism evidence="2 3">
    <name type="scientific">Iphiclides podalirius</name>
    <name type="common">scarce swallowtail</name>
    <dbReference type="NCBI Taxonomy" id="110791"/>
    <lineage>
        <taxon>Eukaryota</taxon>
        <taxon>Metazoa</taxon>
        <taxon>Ecdysozoa</taxon>
        <taxon>Arthropoda</taxon>
        <taxon>Hexapoda</taxon>
        <taxon>Insecta</taxon>
        <taxon>Pterygota</taxon>
        <taxon>Neoptera</taxon>
        <taxon>Endopterygota</taxon>
        <taxon>Lepidoptera</taxon>
        <taxon>Glossata</taxon>
        <taxon>Ditrysia</taxon>
        <taxon>Papilionoidea</taxon>
        <taxon>Papilionidae</taxon>
        <taxon>Papilioninae</taxon>
        <taxon>Iphiclides</taxon>
    </lineage>
</organism>
<proteinExistence type="predicted"/>
<feature type="region of interest" description="Disordered" evidence="1">
    <location>
        <begin position="514"/>
        <end position="535"/>
    </location>
</feature>
<protein>
    <submittedName>
        <fullName evidence="2">Uncharacterized protein</fullName>
    </submittedName>
</protein>
<feature type="region of interest" description="Disordered" evidence="1">
    <location>
        <begin position="827"/>
        <end position="856"/>
    </location>
</feature>
<accession>A0ABN8IR46</accession>
<feature type="non-terminal residue" evidence="2">
    <location>
        <position position="1"/>
    </location>
</feature>
<feature type="region of interest" description="Disordered" evidence="1">
    <location>
        <begin position="729"/>
        <end position="767"/>
    </location>
</feature>
<feature type="compositionally biased region" description="Polar residues" evidence="1">
    <location>
        <begin position="438"/>
        <end position="447"/>
    </location>
</feature>
<sequence>MAEQITSIFGEAGQFSVSYDENVQNISAAYKTVETQCIEKVNIAREEIITSSESQQLDTSLIVREAVVKDSILSLEWEDSKTLDINKVDYQHVDTVEESKCLESIDAIKQANVLIKQKESDQQKSKEVTKRQSKLSFIKGEEAAGNISIHKKTEVSAANSYQELAYEFSLSKTSEEKTSRSIQESFYLNQRSKQSYSQEEFRRQSIEIEQDLEEDSHVVIKEVTDEGETNDESSAVPMVQEEIDIDTRRSSRELDLQTVEVQEIIEKLEDVAPMEDYKNSEKVKAAIDECATLTIAKKEEIEIAYPVLEIYEEESAEMTNIAAQSSANTLSRHSDIQTLDEMEIEQQLALSSTMESQLKCKTEQVSAVIRSENTESKKVKSIKTRSRVDTLESFRLAESAATISQKLISEELSGQSSEIVLKTVNTHGHMGEKDSRNVESSIEIQSPTTPPTPLTDEYVFRLVAPLPKSRGSTPNPIEPEPESSESYRDDEHMAKKNLTPAVESETCERVLYNPSLPTPSTSPVHSPVYTKPGLNGGMKRLPRYIKPGLRGGSDRTLITEEEILEVQRRSSILTSAITETLRNIERYKKEVGILKETVAAENQPDAGMESDETLRNDEKDIKESERIQSNNEVKENITLELQKPDQQILTTEVTGDGKPNPDGSVAIDINVRNADEPYDTYSDAFEEVTLFEDIVTDKRRDHSETIEECFDVTESEAQITEGVVEFPKEIADGQQTESDLAEDVSRAEEEVYGTPDEEPAAISETGNGNLDEAADLEVAKVTALGASTDGNASKGSPALTPKDTDLLKEAHVISLTRVLSAHMLREELSPDRQKIDSEKNQEERGKKEGSGEEKVRSWTTFLQKSTHPVPGQKLDHFADLQNKFEAKELFAGKTDVRIASEMKSKDSSPVPWQERALADTLGAPSACRVEEPVLIPADPPEFLVAIPSGSTPSADLEVSTPTTIQHGVPRIEIEQTEIEDRGAIEVGVDKIVEEALRVAESLETGEKDRLVQLLSTNIKSRSDSNLPVEEQLSEMRSQLDTLAQVPEIIRRALENLSVQLSVISHRRKEESVVHTEGVTQTKPTQAPIQDRNKGTEGVPREEIPQPQIKNEVDQQADRVADKMPAETRGALTVTDSKDQNQARTAPHQPRAKPEPKFGRLHPDTGELILPGGRRWRRFRNEYDEESIAETILAQSEIIQGRALGINFMKYEKPAAPLDHLQRSEVYKLVHSVDQTPPKRVEMLRAAISEADYRERCRSMSPCPPDSAKEQQPSDQLQP</sequence>
<feature type="compositionally biased region" description="Polar residues" evidence="1">
    <location>
        <begin position="1077"/>
        <end position="1087"/>
    </location>
</feature>
<evidence type="ECO:0000313" key="3">
    <source>
        <dbReference type="Proteomes" id="UP000837857"/>
    </source>
</evidence>
<dbReference type="Proteomes" id="UP000837857">
    <property type="component" value="Chromosome 30"/>
</dbReference>
<evidence type="ECO:0000313" key="2">
    <source>
        <dbReference type="EMBL" id="CAH2064691.1"/>
    </source>
</evidence>
<feature type="compositionally biased region" description="Basic and acidic residues" evidence="1">
    <location>
        <begin position="1151"/>
        <end position="1164"/>
    </location>
</feature>
<dbReference type="EMBL" id="OW152842">
    <property type="protein sequence ID" value="CAH2064691.1"/>
    <property type="molecule type" value="Genomic_DNA"/>
</dbReference>
<gene>
    <name evidence="2" type="ORF">IPOD504_LOCUS12856</name>
</gene>
<keyword evidence="3" id="KW-1185">Reference proteome</keyword>